<feature type="compositionally biased region" description="Basic residues" evidence="1">
    <location>
        <begin position="158"/>
        <end position="167"/>
    </location>
</feature>
<accession>A0ABY8UMH6</accession>
<feature type="domain" description="Myb-like" evidence="2">
    <location>
        <begin position="3"/>
        <end position="54"/>
    </location>
</feature>
<dbReference type="PROSITE" id="PS51294">
    <property type="entry name" value="HTH_MYB"/>
    <property type="match status" value="2"/>
</dbReference>
<proteinExistence type="predicted"/>
<keyword evidence="5" id="KW-1185">Reference proteome</keyword>
<gene>
    <name evidence="4" type="ORF">OEZ85_000687</name>
</gene>
<reference evidence="4 5" key="1">
    <citation type="submission" date="2023-05" db="EMBL/GenBank/DDBJ databases">
        <title>A 100% complete, gapless, phased diploid assembly of the Scenedesmus obliquus UTEX 3031 genome.</title>
        <authorList>
            <person name="Biondi T.C."/>
            <person name="Hanschen E.R."/>
            <person name="Kwon T."/>
            <person name="Eng W."/>
            <person name="Kruse C.P.S."/>
            <person name="Koehler S.I."/>
            <person name="Kunde Y."/>
            <person name="Gleasner C.D."/>
            <person name="You Mak K.T."/>
            <person name="Polle J."/>
            <person name="Hovde B.T."/>
            <person name="Starkenburg S.R."/>
        </authorList>
    </citation>
    <scope>NUCLEOTIDE SEQUENCE [LARGE SCALE GENOMIC DNA]</scope>
    <source>
        <strain evidence="4 5">DOE0152z</strain>
    </source>
</reference>
<protein>
    <submittedName>
        <fullName evidence="4">Uncharacterized protein</fullName>
    </submittedName>
</protein>
<evidence type="ECO:0000259" key="2">
    <source>
        <dbReference type="PROSITE" id="PS50090"/>
    </source>
</evidence>
<dbReference type="EMBL" id="CP126220">
    <property type="protein sequence ID" value="WIA21482.1"/>
    <property type="molecule type" value="Genomic_DNA"/>
</dbReference>
<feature type="domain" description="HTH myb-type" evidence="3">
    <location>
        <begin position="65"/>
        <end position="113"/>
    </location>
</feature>
<feature type="domain" description="Myb-like" evidence="2">
    <location>
        <begin position="65"/>
        <end position="109"/>
    </location>
</feature>
<feature type="compositionally biased region" description="Low complexity" evidence="1">
    <location>
        <begin position="168"/>
        <end position="181"/>
    </location>
</feature>
<name>A0ABY8UMH6_TETOB</name>
<dbReference type="InterPro" id="IPR009057">
    <property type="entry name" value="Homeodomain-like_sf"/>
</dbReference>
<dbReference type="InterPro" id="IPR017930">
    <property type="entry name" value="Myb_dom"/>
</dbReference>
<dbReference type="Proteomes" id="UP001244341">
    <property type="component" value="Chromosome 13b"/>
</dbReference>
<evidence type="ECO:0000313" key="4">
    <source>
        <dbReference type="EMBL" id="WIA21482.1"/>
    </source>
</evidence>
<evidence type="ECO:0000256" key="1">
    <source>
        <dbReference type="SAM" id="MobiDB-lite"/>
    </source>
</evidence>
<dbReference type="CDD" id="cd00167">
    <property type="entry name" value="SANT"/>
    <property type="match status" value="2"/>
</dbReference>
<dbReference type="Gene3D" id="1.10.10.60">
    <property type="entry name" value="Homeodomain-like"/>
    <property type="match status" value="2"/>
</dbReference>
<feature type="domain" description="HTH myb-type" evidence="3">
    <location>
        <begin position="3"/>
        <end position="58"/>
    </location>
</feature>
<sequence>MSHEAQTRLPWTAEEDAILISLVERYGEKRWNMVANGLPGRTGKGCSHRWRTYLRPDVKHPHLEPFTEWEAAVIVQAQREMGNNWLAIAKLLLPGRSNTAVKNFWHCRLKSGSGTNANRFIVEGYGLRFLLAEVPHEERIHPVALPAFPSTAPTGQLHHPKSHHHHLQQQQQQQQQQQLQQHYQYEQPMLDFQMAGMTHMPADSMMVAAAAAADHQAMAAAAAAAQAYAEREAALFRRQGRVSGSILGAVGGELHKRPRVSLTLTSPRNGAGAKRHRVSYMGGLAVGRPSADGADVDDCLSFWKV</sequence>
<evidence type="ECO:0000313" key="5">
    <source>
        <dbReference type="Proteomes" id="UP001244341"/>
    </source>
</evidence>
<evidence type="ECO:0000259" key="3">
    <source>
        <dbReference type="PROSITE" id="PS51294"/>
    </source>
</evidence>
<dbReference type="SUPFAM" id="SSF46689">
    <property type="entry name" value="Homeodomain-like"/>
    <property type="match status" value="1"/>
</dbReference>
<feature type="region of interest" description="Disordered" evidence="1">
    <location>
        <begin position="147"/>
        <end position="181"/>
    </location>
</feature>
<dbReference type="InterPro" id="IPR001005">
    <property type="entry name" value="SANT/Myb"/>
</dbReference>
<dbReference type="InterPro" id="IPR050560">
    <property type="entry name" value="MYB_TF"/>
</dbReference>
<dbReference type="PROSITE" id="PS50090">
    <property type="entry name" value="MYB_LIKE"/>
    <property type="match status" value="2"/>
</dbReference>
<dbReference type="SMART" id="SM00717">
    <property type="entry name" value="SANT"/>
    <property type="match status" value="2"/>
</dbReference>
<dbReference type="PANTHER" id="PTHR45614">
    <property type="entry name" value="MYB PROTEIN-RELATED"/>
    <property type="match status" value="1"/>
</dbReference>
<organism evidence="4 5">
    <name type="scientific">Tetradesmus obliquus</name>
    <name type="common">Green alga</name>
    <name type="synonym">Acutodesmus obliquus</name>
    <dbReference type="NCBI Taxonomy" id="3088"/>
    <lineage>
        <taxon>Eukaryota</taxon>
        <taxon>Viridiplantae</taxon>
        <taxon>Chlorophyta</taxon>
        <taxon>core chlorophytes</taxon>
        <taxon>Chlorophyceae</taxon>
        <taxon>CS clade</taxon>
        <taxon>Sphaeropleales</taxon>
        <taxon>Scenedesmaceae</taxon>
        <taxon>Tetradesmus</taxon>
    </lineage>
</organism>
<dbReference type="PANTHER" id="PTHR45614:SF274">
    <property type="entry name" value="MYB-LIKE DNA-BINDING PROTEIN"/>
    <property type="match status" value="1"/>
</dbReference>
<dbReference type="Pfam" id="PF00249">
    <property type="entry name" value="Myb_DNA-binding"/>
    <property type="match status" value="2"/>
</dbReference>